<protein>
    <recommendedName>
        <fullName evidence="2">DUF4097 domain-containing protein</fullName>
    </recommendedName>
</protein>
<organism evidence="3 4">
    <name type="scientific">Idiomarina baltica</name>
    <dbReference type="NCBI Taxonomy" id="190892"/>
    <lineage>
        <taxon>Bacteria</taxon>
        <taxon>Pseudomonadati</taxon>
        <taxon>Pseudomonadota</taxon>
        <taxon>Gammaproteobacteria</taxon>
        <taxon>Alteromonadales</taxon>
        <taxon>Idiomarinaceae</taxon>
        <taxon>Idiomarina</taxon>
    </lineage>
</organism>
<evidence type="ECO:0000313" key="3">
    <source>
        <dbReference type="EMBL" id="HAR56046.1"/>
    </source>
</evidence>
<keyword evidence="1" id="KW-0732">Signal</keyword>
<evidence type="ECO:0000256" key="1">
    <source>
        <dbReference type="SAM" id="SignalP"/>
    </source>
</evidence>
<dbReference type="InterPro" id="IPR025164">
    <property type="entry name" value="Toastrack_DUF4097"/>
</dbReference>
<reference evidence="3 4" key="1">
    <citation type="journal article" date="2018" name="Nat. Biotechnol.">
        <title>A standardized bacterial taxonomy based on genome phylogeny substantially revises the tree of life.</title>
        <authorList>
            <person name="Parks D.H."/>
            <person name="Chuvochina M."/>
            <person name="Waite D.W."/>
            <person name="Rinke C."/>
            <person name="Skarshewski A."/>
            <person name="Chaumeil P.A."/>
            <person name="Hugenholtz P."/>
        </authorList>
    </citation>
    <scope>NUCLEOTIDE SEQUENCE [LARGE SCALE GENOMIC DNA]</scope>
    <source>
        <strain evidence="3">UBA9360</strain>
    </source>
</reference>
<evidence type="ECO:0000259" key="2">
    <source>
        <dbReference type="Pfam" id="PF13349"/>
    </source>
</evidence>
<gene>
    <name evidence="3" type="ORF">DCR58_04575</name>
</gene>
<dbReference type="EMBL" id="DMUP01000102">
    <property type="protein sequence ID" value="HAR56046.1"/>
    <property type="molecule type" value="Genomic_DNA"/>
</dbReference>
<sequence>MKFLTALLMGAVALSTVNAVAQERVDEKMEVPKGTEVFVDNERGSIEIMASDDNVVHVTGTLDKRTEQFIFELRGSTLQVQIKTPEQNGWFDDDEGSKLTIYMPKSSHLDVKGVSMDVDAFDLQEGIEVNLVSGDVKVENIGGGVEVSTVSGDIDARSIAGTVRLESVSGDISDKGSSARVAHYQAVSGDISVYADMMEEFYLQNVSGDVTAELPSLKKANLKNVSGDINLSLKLADSGELKASSVSGDMAFTFSAIPNASFDITTNAGGDIVNRISNDKPTESRWGTSSELNFEVGTGSARVGLTTVSGTVEIRRD</sequence>
<proteinExistence type="predicted"/>
<dbReference type="Proteomes" id="UP000262878">
    <property type="component" value="Unassembled WGS sequence"/>
</dbReference>
<evidence type="ECO:0000313" key="4">
    <source>
        <dbReference type="Proteomes" id="UP000262878"/>
    </source>
</evidence>
<dbReference type="AlphaFoldDB" id="A0A348WND4"/>
<name>A0A348WND4_9GAMM</name>
<feature type="signal peptide" evidence="1">
    <location>
        <begin position="1"/>
        <end position="21"/>
    </location>
</feature>
<comment type="caution">
    <text evidence="3">The sequence shown here is derived from an EMBL/GenBank/DDBJ whole genome shotgun (WGS) entry which is preliminary data.</text>
</comment>
<dbReference type="STRING" id="314276.OS145_05765"/>
<feature type="chain" id="PRO_5017005229" description="DUF4097 domain-containing protein" evidence="1">
    <location>
        <begin position="22"/>
        <end position="317"/>
    </location>
</feature>
<dbReference type="Pfam" id="PF13349">
    <property type="entry name" value="DUF4097"/>
    <property type="match status" value="1"/>
</dbReference>
<accession>A0A348WND4</accession>
<feature type="domain" description="DUF4097" evidence="2">
    <location>
        <begin position="36"/>
        <end position="314"/>
    </location>
</feature>